<dbReference type="EMBL" id="UYRR01031001">
    <property type="protein sequence ID" value="VDK43059.1"/>
    <property type="molecule type" value="Genomic_DNA"/>
</dbReference>
<dbReference type="GO" id="GO:0005886">
    <property type="term" value="C:plasma membrane"/>
    <property type="evidence" value="ECO:0007669"/>
    <property type="project" value="TreeGrafter"/>
</dbReference>
<dbReference type="InterPro" id="IPR001873">
    <property type="entry name" value="ENaC"/>
</dbReference>
<reference evidence="15 16" key="2">
    <citation type="submission" date="2018-11" db="EMBL/GenBank/DDBJ databases">
        <authorList>
            <consortium name="Pathogen Informatics"/>
        </authorList>
    </citation>
    <scope>NUCLEOTIDE SEQUENCE [LARGE SCALE GENOMIC DNA]</scope>
</reference>
<dbReference type="PANTHER" id="PTHR11690:SF1">
    <property type="entry name" value="DEGENERIN LIKE"/>
    <property type="match status" value="1"/>
</dbReference>
<sequence length="388" mass="44818">MLLPQVTICPATPMTINVTLLANTMRNQAQFDDITDTAVFNFAIFMIAGSGFQIFKPIYTIRRGRCFKTAQPLYQKSLDELGKLRVQLRKADVMNNSMEPEDEMLIFIGDAKPDIEPYPRYYIYQNMYNKFRMSATYFNLLPGSEHCSNEYSKVGKATCYLMKWLVDNLEKPYRCTYPYMNEIRNVTLPSCDAEILVAHYQNTVNAKSYFSHDCTLPCTRWEYNIMVDRTVGPGFMRPSNNSKYSFRADMSFEDLQYEQITEVHTLTFFGLLAQIGGQLSLFLGASIMSMIQLLLMLAILSKRSFLRHQVAPQENDETSKKRIFEQGSEASERMKRISSEGELSRANNFHVKSPNFYDTISRHRFRSENALQSSQPNISDLRTETAIY</sequence>
<evidence type="ECO:0000256" key="6">
    <source>
        <dbReference type="ARBA" id="ARBA00022989"/>
    </source>
</evidence>
<keyword evidence="12 13" id="KW-0407">Ion channel</keyword>
<keyword evidence="10" id="KW-0325">Glycoprotein</keyword>
<evidence type="ECO:0000256" key="7">
    <source>
        <dbReference type="ARBA" id="ARBA00023053"/>
    </source>
</evidence>
<dbReference type="Gene3D" id="1.10.287.770">
    <property type="entry name" value="YojJ-like"/>
    <property type="match status" value="1"/>
</dbReference>
<evidence type="ECO:0000256" key="11">
    <source>
        <dbReference type="ARBA" id="ARBA00023201"/>
    </source>
</evidence>
<dbReference type="Proteomes" id="UP000267096">
    <property type="component" value="Unassembled WGS sequence"/>
</dbReference>
<evidence type="ECO:0000256" key="2">
    <source>
        <dbReference type="ARBA" id="ARBA00007193"/>
    </source>
</evidence>
<gene>
    <name evidence="15" type="ORF">ASIM_LOCUS10483</name>
</gene>
<evidence type="ECO:0000256" key="12">
    <source>
        <dbReference type="ARBA" id="ARBA00023303"/>
    </source>
</evidence>
<dbReference type="GO" id="GO:0015280">
    <property type="term" value="F:ligand-gated sodium channel activity"/>
    <property type="evidence" value="ECO:0007669"/>
    <property type="project" value="TreeGrafter"/>
</dbReference>
<evidence type="ECO:0000313" key="17">
    <source>
        <dbReference type="WBParaSite" id="ASIM_0001092501-mRNA-1"/>
    </source>
</evidence>
<accession>A0A0M3JSH1</accession>
<evidence type="ECO:0000256" key="4">
    <source>
        <dbReference type="ARBA" id="ARBA00022461"/>
    </source>
</evidence>
<keyword evidence="3 13" id="KW-0813">Transport</keyword>
<keyword evidence="11 13" id="KW-0739">Sodium transport</keyword>
<reference evidence="17" key="1">
    <citation type="submission" date="2017-02" db="UniProtKB">
        <authorList>
            <consortium name="WormBaseParasite"/>
        </authorList>
    </citation>
    <scope>IDENTIFICATION</scope>
</reference>
<keyword evidence="6 14" id="KW-1133">Transmembrane helix</keyword>
<comment type="similarity">
    <text evidence="2 13">Belongs to the amiloride-sensitive sodium channel (TC 1.A.6) family.</text>
</comment>
<dbReference type="WBParaSite" id="ASIM_0001092501-mRNA-1">
    <property type="protein sequence ID" value="ASIM_0001092501-mRNA-1"/>
    <property type="gene ID" value="ASIM_0001092501"/>
</dbReference>
<protein>
    <submittedName>
        <fullName evidence="15 17">Uncharacterized protein</fullName>
    </submittedName>
</protein>
<evidence type="ECO:0000313" key="16">
    <source>
        <dbReference type="Proteomes" id="UP000267096"/>
    </source>
</evidence>
<feature type="transmembrane region" description="Helical" evidence="14">
    <location>
        <begin position="279"/>
        <end position="300"/>
    </location>
</feature>
<keyword evidence="7" id="KW-0915">Sodium</keyword>
<evidence type="ECO:0000256" key="1">
    <source>
        <dbReference type="ARBA" id="ARBA00004141"/>
    </source>
</evidence>
<keyword evidence="4 13" id="KW-0894">Sodium channel</keyword>
<dbReference type="Pfam" id="PF00858">
    <property type="entry name" value="ASC"/>
    <property type="match status" value="1"/>
</dbReference>
<dbReference type="AlphaFoldDB" id="A0A0M3JSH1"/>
<evidence type="ECO:0000313" key="15">
    <source>
        <dbReference type="EMBL" id="VDK43059.1"/>
    </source>
</evidence>
<keyword evidence="16" id="KW-1185">Reference proteome</keyword>
<name>A0A0M3JSH1_ANISI</name>
<dbReference type="OrthoDB" id="5874059at2759"/>
<evidence type="ECO:0000256" key="8">
    <source>
        <dbReference type="ARBA" id="ARBA00023065"/>
    </source>
</evidence>
<evidence type="ECO:0000256" key="3">
    <source>
        <dbReference type="ARBA" id="ARBA00022448"/>
    </source>
</evidence>
<keyword evidence="5 13" id="KW-0812">Transmembrane</keyword>
<evidence type="ECO:0000256" key="10">
    <source>
        <dbReference type="ARBA" id="ARBA00023180"/>
    </source>
</evidence>
<evidence type="ECO:0000256" key="14">
    <source>
        <dbReference type="SAM" id="Phobius"/>
    </source>
</evidence>
<evidence type="ECO:0000256" key="9">
    <source>
        <dbReference type="ARBA" id="ARBA00023136"/>
    </source>
</evidence>
<dbReference type="PANTHER" id="PTHR11690">
    <property type="entry name" value="AMILORIDE-SENSITIVE SODIUM CHANNEL-RELATED"/>
    <property type="match status" value="1"/>
</dbReference>
<comment type="subcellular location">
    <subcellularLocation>
        <location evidence="1">Membrane</location>
        <topology evidence="1">Multi-pass membrane protein</topology>
    </subcellularLocation>
</comment>
<evidence type="ECO:0000256" key="5">
    <source>
        <dbReference type="ARBA" id="ARBA00022692"/>
    </source>
</evidence>
<keyword evidence="8 13" id="KW-0406">Ion transport</keyword>
<organism evidence="17">
    <name type="scientific">Anisakis simplex</name>
    <name type="common">Herring worm</name>
    <dbReference type="NCBI Taxonomy" id="6269"/>
    <lineage>
        <taxon>Eukaryota</taxon>
        <taxon>Metazoa</taxon>
        <taxon>Ecdysozoa</taxon>
        <taxon>Nematoda</taxon>
        <taxon>Chromadorea</taxon>
        <taxon>Rhabditida</taxon>
        <taxon>Spirurina</taxon>
        <taxon>Ascaridomorpha</taxon>
        <taxon>Ascaridoidea</taxon>
        <taxon>Anisakidae</taxon>
        <taxon>Anisakis</taxon>
        <taxon>Anisakis simplex complex</taxon>
    </lineage>
</organism>
<proteinExistence type="inferred from homology"/>
<keyword evidence="9 14" id="KW-0472">Membrane</keyword>
<evidence type="ECO:0000256" key="13">
    <source>
        <dbReference type="RuleBase" id="RU000679"/>
    </source>
</evidence>